<organism evidence="3">
    <name type="scientific">Caldithrix abyssi</name>
    <dbReference type="NCBI Taxonomy" id="187145"/>
    <lineage>
        <taxon>Bacteria</taxon>
        <taxon>Pseudomonadati</taxon>
        <taxon>Calditrichota</taxon>
        <taxon>Calditrichia</taxon>
        <taxon>Calditrichales</taxon>
        <taxon>Calditrichaceae</taxon>
        <taxon>Caldithrix</taxon>
    </lineage>
</organism>
<reference evidence="3" key="1">
    <citation type="journal article" date="2020" name="mSystems">
        <title>Genome- and Community-Level Interaction Insights into Carbon Utilization and Element Cycling Functions of Hydrothermarchaeota in Hydrothermal Sediment.</title>
        <authorList>
            <person name="Zhou Z."/>
            <person name="Liu Y."/>
            <person name="Xu W."/>
            <person name="Pan J."/>
            <person name="Luo Z.H."/>
            <person name="Li M."/>
        </authorList>
    </citation>
    <scope>NUCLEOTIDE SEQUENCE [LARGE SCALE GENOMIC DNA]</scope>
    <source>
        <strain evidence="3">HyVt-577</strain>
    </source>
</reference>
<name>A0A7V4TYH4_CALAY</name>
<evidence type="ECO:0000259" key="1">
    <source>
        <dbReference type="Pfam" id="PF00534"/>
    </source>
</evidence>
<dbReference type="GO" id="GO:0016758">
    <property type="term" value="F:hexosyltransferase activity"/>
    <property type="evidence" value="ECO:0007669"/>
    <property type="project" value="TreeGrafter"/>
</dbReference>
<dbReference type="Pfam" id="PF00534">
    <property type="entry name" value="Glycos_transf_1"/>
    <property type="match status" value="1"/>
</dbReference>
<dbReference type="InterPro" id="IPR001296">
    <property type="entry name" value="Glyco_trans_1"/>
</dbReference>
<dbReference type="InterPro" id="IPR050194">
    <property type="entry name" value="Glycosyltransferase_grp1"/>
</dbReference>
<dbReference type="AlphaFoldDB" id="A0A7V4TYH4"/>
<dbReference type="Gene3D" id="3.40.50.2000">
    <property type="entry name" value="Glycogen Phosphorylase B"/>
    <property type="match status" value="2"/>
</dbReference>
<dbReference type="Pfam" id="PF13439">
    <property type="entry name" value="Glyco_transf_4"/>
    <property type="match status" value="1"/>
</dbReference>
<dbReference type="EMBL" id="DRQG01000030">
    <property type="protein sequence ID" value="HGY54741.1"/>
    <property type="molecule type" value="Genomic_DNA"/>
</dbReference>
<protein>
    <submittedName>
        <fullName evidence="3">Glycosyltransferase WbuB</fullName>
    </submittedName>
</protein>
<comment type="caution">
    <text evidence="3">The sequence shown here is derived from an EMBL/GenBank/DDBJ whole genome shotgun (WGS) entry which is preliminary data.</text>
</comment>
<feature type="domain" description="Glycosyl transferase family 1" evidence="1">
    <location>
        <begin position="208"/>
        <end position="375"/>
    </location>
</feature>
<dbReference type="SUPFAM" id="SSF53756">
    <property type="entry name" value="UDP-Glycosyltransferase/glycogen phosphorylase"/>
    <property type="match status" value="1"/>
</dbReference>
<sequence length="400" mass="45492">MSNQKRIIIHDYAGHPFQFDLSKNLAQKGYDILHVFTSASGGPIAGFEHSLSNLQVENIPIDRFRKNNFVERAAQEYKYGKKVLSLFDRWKPDLIISANAPLLAQKQIVKWCNQNKVPTVFWLQDLLSLAAKSILSRKIPLAGSLVAAYFHRVELKALNRSDHIIAVTEDFLPILKNWGLQENKVSVIRNWSPIESVPVLPKDNDFAREHGLQDRFVVLYSGTLGMKQNPQYIYDLAERLERNNPDIVLVVVSEGVGIELLRENQKKKHLSNLKLLPFQPFKILPQVLASADVLLSILDDEAGTYCVPSKVWTGFCAQRPALLVVPESNLAAKVTRQIDAGIIVSGDVINNLEKAVLRLKNERETREKMAWNARRYAEENFEINNIANKFEHIFHQLLQA</sequence>
<proteinExistence type="predicted"/>
<dbReference type="InterPro" id="IPR028098">
    <property type="entry name" value="Glyco_trans_4-like_N"/>
</dbReference>
<gene>
    <name evidence="3" type="ORF">ENK44_03475</name>
</gene>
<dbReference type="CDD" id="cd03794">
    <property type="entry name" value="GT4_WbuB-like"/>
    <property type="match status" value="1"/>
</dbReference>
<feature type="domain" description="Glycosyltransferase subfamily 4-like N-terminal" evidence="2">
    <location>
        <begin position="20"/>
        <end position="190"/>
    </location>
</feature>
<evidence type="ECO:0000313" key="3">
    <source>
        <dbReference type="EMBL" id="HGY54741.1"/>
    </source>
</evidence>
<dbReference type="Proteomes" id="UP000885779">
    <property type="component" value="Unassembled WGS sequence"/>
</dbReference>
<evidence type="ECO:0000259" key="2">
    <source>
        <dbReference type="Pfam" id="PF13439"/>
    </source>
</evidence>
<dbReference type="PANTHER" id="PTHR45947">
    <property type="entry name" value="SULFOQUINOVOSYL TRANSFERASE SQD2"/>
    <property type="match status" value="1"/>
</dbReference>
<accession>A0A7V4TYH4</accession>
<dbReference type="PANTHER" id="PTHR45947:SF3">
    <property type="entry name" value="SULFOQUINOVOSYL TRANSFERASE SQD2"/>
    <property type="match status" value="1"/>
</dbReference>